<dbReference type="FunFam" id="3.30.1520.10:FF:000003">
    <property type="entry name" value="sorting nexin-27 isoform X2"/>
    <property type="match status" value="1"/>
</dbReference>
<dbReference type="SMART" id="SM00228">
    <property type="entry name" value="PDZ"/>
    <property type="match status" value="1"/>
</dbReference>
<feature type="compositionally biased region" description="Low complexity" evidence="1">
    <location>
        <begin position="23"/>
        <end position="45"/>
    </location>
</feature>
<dbReference type="Gene3D" id="3.30.1520.10">
    <property type="entry name" value="Phox-like domain"/>
    <property type="match status" value="1"/>
</dbReference>
<dbReference type="Gene3D" id="3.10.20.90">
    <property type="entry name" value="Phosphatidylinositol 3-kinase Catalytic Subunit, Chain A, domain 1"/>
    <property type="match status" value="1"/>
</dbReference>
<evidence type="ECO:0000256" key="1">
    <source>
        <dbReference type="SAM" id="MobiDB-lite"/>
    </source>
</evidence>
<dbReference type="GO" id="GO:0005769">
    <property type="term" value="C:early endosome"/>
    <property type="evidence" value="ECO:0007669"/>
    <property type="project" value="TreeGrafter"/>
</dbReference>
<dbReference type="EnsemblMetazoa" id="CJA08827a.1">
    <property type="protein sequence ID" value="CJA08827a.1"/>
    <property type="gene ID" value="WBGene00128031"/>
</dbReference>
<dbReference type="PROSITE" id="PS50195">
    <property type="entry name" value="PX"/>
    <property type="match status" value="1"/>
</dbReference>
<dbReference type="FunFam" id="2.30.42.10:FF:000061">
    <property type="entry name" value="sorting nexin-27 isoform X2"/>
    <property type="match status" value="1"/>
</dbReference>
<dbReference type="PANTHER" id="PTHR12431">
    <property type="entry name" value="SORTING NEXIN 17 AND 27"/>
    <property type="match status" value="1"/>
</dbReference>
<dbReference type="Gene3D" id="2.30.42.10">
    <property type="match status" value="1"/>
</dbReference>
<evidence type="ECO:0000259" key="2">
    <source>
        <dbReference type="PROSITE" id="PS50106"/>
    </source>
</evidence>
<keyword evidence="5" id="KW-1185">Reference proteome</keyword>
<dbReference type="GO" id="GO:0006886">
    <property type="term" value="P:intracellular protein transport"/>
    <property type="evidence" value="ECO:0007669"/>
    <property type="project" value="TreeGrafter"/>
</dbReference>
<dbReference type="InterPro" id="IPR001683">
    <property type="entry name" value="PX_dom"/>
</dbReference>
<dbReference type="InterPro" id="IPR001478">
    <property type="entry name" value="PDZ"/>
</dbReference>
<evidence type="ECO:0000313" key="5">
    <source>
        <dbReference type="Proteomes" id="UP000005237"/>
    </source>
</evidence>
<dbReference type="SUPFAM" id="SSF64268">
    <property type="entry name" value="PX domain"/>
    <property type="match status" value="1"/>
</dbReference>
<organism evidence="4 5">
    <name type="scientific">Caenorhabditis japonica</name>
    <dbReference type="NCBI Taxonomy" id="281687"/>
    <lineage>
        <taxon>Eukaryota</taxon>
        <taxon>Metazoa</taxon>
        <taxon>Ecdysozoa</taxon>
        <taxon>Nematoda</taxon>
        <taxon>Chromadorea</taxon>
        <taxon>Rhabditida</taxon>
        <taxon>Rhabditina</taxon>
        <taxon>Rhabditomorpha</taxon>
        <taxon>Rhabditoidea</taxon>
        <taxon>Rhabditidae</taxon>
        <taxon>Peloderinae</taxon>
        <taxon>Caenorhabditis</taxon>
    </lineage>
</organism>
<dbReference type="InterPro" id="IPR036871">
    <property type="entry name" value="PX_dom_sf"/>
</dbReference>
<name>A0A8R1DQ10_CAEJA</name>
<evidence type="ECO:0000259" key="3">
    <source>
        <dbReference type="PROSITE" id="PS50195"/>
    </source>
</evidence>
<accession>A0A8R1DQ10</accession>
<evidence type="ECO:0000313" key="4">
    <source>
        <dbReference type="EnsemblMetazoa" id="CJA08827a.1"/>
    </source>
</evidence>
<dbReference type="GO" id="GO:0032266">
    <property type="term" value="F:phosphatidylinositol-3-phosphate binding"/>
    <property type="evidence" value="ECO:0007669"/>
    <property type="project" value="InterPro"/>
</dbReference>
<dbReference type="PANTHER" id="PTHR12431:SF19">
    <property type="entry name" value="SORTING NEXIN-27"/>
    <property type="match status" value="1"/>
</dbReference>
<evidence type="ECO:0008006" key="6">
    <source>
        <dbReference type="Google" id="ProtNLM"/>
    </source>
</evidence>
<feature type="domain" description="PX" evidence="3">
    <location>
        <begin position="165"/>
        <end position="273"/>
    </location>
</feature>
<protein>
    <recommendedName>
        <fullName evidence="6">Sorting nexin-27</fullName>
    </recommendedName>
</protein>
<dbReference type="Pfam" id="PF00595">
    <property type="entry name" value="PDZ"/>
    <property type="match status" value="1"/>
</dbReference>
<dbReference type="PROSITE" id="PS50106">
    <property type="entry name" value="PDZ"/>
    <property type="match status" value="1"/>
</dbReference>
<feature type="region of interest" description="Disordered" evidence="1">
    <location>
        <begin position="1"/>
        <end position="45"/>
    </location>
</feature>
<dbReference type="InterPro" id="IPR036034">
    <property type="entry name" value="PDZ_sf"/>
</dbReference>
<dbReference type="AlphaFoldDB" id="A0A8R1DQ10"/>
<dbReference type="CDD" id="cd06886">
    <property type="entry name" value="PX_SNX27"/>
    <property type="match status" value="1"/>
</dbReference>
<sequence length="590" mass="68075">MMQAYDYDSDDDSQSNMDEHVNSRNSSRSDTASSSSSPPIFNPRPHIVKVVKTDSGFGFNVKGQVTEGGQLRSINGQLYAPLQHVSAVLRHGAADTAGLRKGDRIVEVNGLNVEGAQHRKVVELIKNGGDELTMIVVSVEDPDMDRYDYGEESSMAYGHDYSENRSLPVTIPSYNTINDALERFTVFNIHMAGRQLGSRRYSEFVELHSALKKHFYDFCFPPLPGKWPFKLSEQQLDSRRRGLEQYLEKVCTIRVIAESDLVQKFLMECDPLYEVEIRIMLPDGSPMLIRIRRSISASLFFTAVQRRLHMSREGAAACAIFELLDNTFERKVNESESVHELYSHNYSSASSSCLMLRKFVFDIARERALCKRDMIFKHFCFLQAIADLHSGKVVTTRKSYQLRAIQNEENMDELLEHARGLEGYNQVTFPPSFRVHRIRRETVTMVVRFANLLLKSREDRSEKIIEWDRIQDFRVCDEGVAFLFEYLCQEDEEDDDVNSMEIEKGRTMRTKCVRLETPFAEYMAECFAQIQFERQAGSDWKKEQLPPLRIPLPRREDPQDPATTQDTPTTQPPKIHFEKRILEQHRDCID</sequence>
<dbReference type="CDD" id="cd23070">
    <property type="entry name" value="PDZ_SNX27-like"/>
    <property type="match status" value="1"/>
</dbReference>
<dbReference type="Proteomes" id="UP000005237">
    <property type="component" value="Unassembled WGS sequence"/>
</dbReference>
<reference evidence="5" key="1">
    <citation type="submission" date="2010-08" db="EMBL/GenBank/DDBJ databases">
        <authorList>
            <consortium name="Caenorhabditis japonica Sequencing Consortium"/>
            <person name="Wilson R.K."/>
        </authorList>
    </citation>
    <scope>NUCLEOTIDE SEQUENCE [LARGE SCALE GENOMIC DNA]</scope>
    <source>
        <strain evidence="5">DF5081</strain>
    </source>
</reference>
<dbReference type="SUPFAM" id="SSF50156">
    <property type="entry name" value="PDZ domain-like"/>
    <property type="match status" value="1"/>
</dbReference>
<dbReference type="InterPro" id="IPR037833">
    <property type="entry name" value="SNX27_PX"/>
</dbReference>
<reference evidence="4" key="2">
    <citation type="submission" date="2022-06" db="UniProtKB">
        <authorList>
            <consortium name="EnsemblMetazoa"/>
        </authorList>
    </citation>
    <scope>IDENTIFICATION</scope>
    <source>
        <strain evidence="4">DF5081</strain>
    </source>
</reference>
<proteinExistence type="predicted"/>
<feature type="compositionally biased region" description="Low complexity" evidence="1">
    <location>
        <begin position="560"/>
        <end position="573"/>
    </location>
</feature>
<dbReference type="GO" id="GO:0032456">
    <property type="term" value="P:endocytic recycling"/>
    <property type="evidence" value="ECO:0007669"/>
    <property type="project" value="TreeGrafter"/>
</dbReference>
<feature type="region of interest" description="Disordered" evidence="1">
    <location>
        <begin position="549"/>
        <end position="576"/>
    </location>
</feature>
<dbReference type="SMART" id="SM00312">
    <property type="entry name" value="PX"/>
    <property type="match status" value="1"/>
</dbReference>
<feature type="domain" description="PDZ" evidence="2">
    <location>
        <begin position="47"/>
        <end position="140"/>
    </location>
</feature>
<dbReference type="Pfam" id="PF00787">
    <property type="entry name" value="PX"/>
    <property type="match status" value="1"/>
</dbReference>